<keyword evidence="1" id="KW-0472">Membrane</keyword>
<comment type="caution">
    <text evidence="3">The sequence shown here is derived from an EMBL/GenBank/DDBJ whole genome shotgun (WGS) entry which is preliminary data.</text>
</comment>
<protein>
    <submittedName>
        <fullName evidence="3">GHKL domain-containing protein</fullName>
    </submittedName>
</protein>
<keyword evidence="1" id="KW-1133">Transmembrane helix</keyword>
<feature type="domain" description="Signal transduction histidine kinase internal region" evidence="2">
    <location>
        <begin position="190"/>
        <end position="266"/>
    </location>
</feature>
<dbReference type="PANTHER" id="PTHR34220:SF7">
    <property type="entry name" value="SENSOR HISTIDINE KINASE YPDA"/>
    <property type="match status" value="1"/>
</dbReference>
<name>A0A420E0Y8_9FLAO</name>
<dbReference type="EMBL" id="RAQM01000008">
    <property type="protein sequence ID" value="RKF03774.1"/>
    <property type="molecule type" value="Genomic_DNA"/>
</dbReference>
<keyword evidence="1" id="KW-0812">Transmembrane</keyword>
<feature type="transmembrane region" description="Helical" evidence="1">
    <location>
        <begin position="120"/>
        <end position="137"/>
    </location>
</feature>
<reference evidence="3 4" key="1">
    <citation type="submission" date="2018-09" db="EMBL/GenBank/DDBJ databases">
        <title>Genomic Encyclopedia of Archaeal and Bacterial Type Strains, Phase II (KMG-II): from individual species to whole genera.</title>
        <authorList>
            <person name="Goeker M."/>
        </authorList>
    </citation>
    <scope>NUCLEOTIDE SEQUENCE [LARGE SCALE GENOMIC DNA]</scope>
    <source>
        <strain evidence="3 4">DSM 16505</strain>
    </source>
</reference>
<evidence type="ECO:0000313" key="3">
    <source>
        <dbReference type="EMBL" id="RKF03774.1"/>
    </source>
</evidence>
<keyword evidence="4" id="KW-1185">Reference proteome</keyword>
<accession>A0A420E0Y8</accession>
<evidence type="ECO:0000313" key="4">
    <source>
        <dbReference type="Proteomes" id="UP000285780"/>
    </source>
</evidence>
<dbReference type="InterPro" id="IPR050640">
    <property type="entry name" value="Bact_2-comp_sensor_kinase"/>
</dbReference>
<feature type="transmembrane region" description="Helical" evidence="1">
    <location>
        <begin position="157"/>
        <end position="173"/>
    </location>
</feature>
<dbReference type="InterPro" id="IPR036890">
    <property type="entry name" value="HATPase_C_sf"/>
</dbReference>
<sequence length="376" mass="44648">MIDFLKKYKAFLIGFLIIVPLFILLDYLNFLNIPNDQPVEVIVITVFWALVIALPIHNYQYLKRKKKAVFGIAVLFVLLFITVLIDSFMKLPDNPITFILLMIFWCGLAYFLVPNFIKKYWKFIALLYTPLLLYFLYLRLFSGDLEAYLKVKQETPFYIFFIPIPIFFFLWVFEQWKWIQELKKEKSKTELSLLKTQINPHFFFNTLNNLYALTVKSSPQAPEVILKLSDMMRYTIYDGEKETVKISEEIAYLNNYIELHKIRYRKSVEITFNHNIGTNLNIPPLLYIILLENAFKHGIETLAENAFIHVNLYDNDDFIYFEIENNFDPNEITNSKGIGLQNLKRRLSLLYKQQHELNIDITNNIYKTLLKIPKHA</sequence>
<dbReference type="GO" id="GO:0016020">
    <property type="term" value="C:membrane"/>
    <property type="evidence" value="ECO:0007669"/>
    <property type="project" value="InterPro"/>
</dbReference>
<feature type="transmembrane region" description="Helical" evidence="1">
    <location>
        <begin position="95"/>
        <end position="113"/>
    </location>
</feature>
<dbReference type="SUPFAM" id="SSF55874">
    <property type="entry name" value="ATPase domain of HSP90 chaperone/DNA topoisomerase II/histidine kinase"/>
    <property type="match status" value="1"/>
</dbReference>
<feature type="transmembrane region" description="Helical" evidence="1">
    <location>
        <begin position="12"/>
        <end position="31"/>
    </location>
</feature>
<dbReference type="Gene3D" id="3.30.565.10">
    <property type="entry name" value="Histidine kinase-like ATPase, C-terminal domain"/>
    <property type="match status" value="1"/>
</dbReference>
<evidence type="ECO:0000256" key="1">
    <source>
        <dbReference type="SAM" id="Phobius"/>
    </source>
</evidence>
<dbReference type="Pfam" id="PF06580">
    <property type="entry name" value="His_kinase"/>
    <property type="match status" value="1"/>
</dbReference>
<dbReference type="Proteomes" id="UP000285780">
    <property type="component" value="Unassembled WGS sequence"/>
</dbReference>
<dbReference type="GO" id="GO:0000155">
    <property type="term" value="F:phosphorelay sensor kinase activity"/>
    <property type="evidence" value="ECO:0007669"/>
    <property type="project" value="InterPro"/>
</dbReference>
<dbReference type="RefSeq" id="WP_120186662.1">
    <property type="nucleotide sequence ID" value="NZ_RAQM01000008.1"/>
</dbReference>
<gene>
    <name evidence="3" type="ORF">C8N26_1401</name>
</gene>
<dbReference type="PANTHER" id="PTHR34220">
    <property type="entry name" value="SENSOR HISTIDINE KINASE YPDA"/>
    <property type="match status" value="1"/>
</dbReference>
<feature type="transmembrane region" description="Helical" evidence="1">
    <location>
        <begin position="68"/>
        <end position="89"/>
    </location>
</feature>
<dbReference type="InterPro" id="IPR010559">
    <property type="entry name" value="Sig_transdc_His_kin_internal"/>
</dbReference>
<feature type="transmembrane region" description="Helical" evidence="1">
    <location>
        <begin position="37"/>
        <end position="56"/>
    </location>
</feature>
<proteinExistence type="predicted"/>
<dbReference type="AlphaFoldDB" id="A0A420E0Y8"/>
<evidence type="ECO:0000259" key="2">
    <source>
        <dbReference type="Pfam" id="PF06580"/>
    </source>
</evidence>
<organism evidence="3 4">
    <name type="scientific">Tenacibaculum lutimaris</name>
    <dbReference type="NCBI Taxonomy" id="285258"/>
    <lineage>
        <taxon>Bacteria</taxon>
        <taxon>Pseudomonadati</taxon>
        <taxon>Bacteroidota</taxon>
        <taxon>Flavobacteriia</taxon>
        <taxon>Flavobacteriales</taxon>
        <taxon>Flavobacteriaceae</taxon>
        <taxon>Tenacibaculum</taxon>
    </lineage>
</organism>